<dbReference type="GO" id="GO:0009507">
    <property type="term" value="C:chloroplast"/>
    <property type="evidence" value="ECO:0007669"/>
    <property type="project" value="UniProtKB-SubCell"/>
</dbReference>
<dbReference type="EMBL" id="HBER01027187">
    <property type="protein sequence ID" value="CAD8538407.1"/>
    <property type="molecule type" value="Transcribed_RNA"/>
</dbReference>
<dbReference type="AlphaFoldDB" id="A0A7S0NWM0"/>
<gene>
    <name evidence="5" type="ORF">CLEP1334_LOCUS13690</name>
</gene>
<protein>
    <submittedName>
        <fullName evidence="5">Uncharacterized protein</fullName>
    </submittedName>
</protein>
<name>A0A7S0NWM0_9EUKA</name>
<keyword evidence="2" id="KW-0150">Chloroplast</keyword>
<evidence type="ECO:0000256" key="3">
    <source>
        <dbReference type="ARBA" id="ARBA00022640"/>
    </source>
</evidence>
<dbReference type="Gene3D" id="3.40.1350.100">
    <property type="match status" value="1"/>
</dbReference>
<dbReference type="GO" id="GO:0015031">
    <property type="term" value="P:protein transport"/>
    <property type="evidence" value="ECO:0007669"/>
    <property type="project" value="InterPro"/>
</dbReference>
<reference evidence="5" key="1">
    <citation type="submission" date="2021-01" db="EMBL/GenBank/DDBJ databases">
        <authorList>
            <person name="Corre E."/>
            <person name="Pelletier E."/>
            <person name="Niang G."/>
            <person name="Scheremetjew M."/>
            <person name="Finn R."/>
            <person name="Kale V."/>
            <person name="Holt S."/>
            <person name="Cochrane G."/>
            <person name="Meng A."/>
            <person name="Brown T."/>
            <person name="Cohen L."/>
        </authorList>
    </citation>
    <scope>NUCLEOTIDE SEQUENCE</scope>
    <source>
        <strain evidence="5">RCC1130</strain>
    </source>
</reference>
<evidence type="ECO:0000256" key="4">
    <source>
        <dbReference type="SAM" id="MobiDB-lite"/>
    </source>
</evidence>
<proteinExistence type="predicted"/>
<dbReference type="PANTHER" id="PTHR33926">
    <property type="entry name" value="PROTEIN TIC 22, CHLOROPLASTIC"/>
    <property type="match status" value="1"/>
</dbReference>
<sequence length="257" mass="27051">MDDSRELARAPPNAALTKHEIIEKLNAVPTFCLLNSDQNIVAMVDPEGGEGEVCLWFTDADDARRMLAVALEQNPDALLHLGVTPLGLAFALAERWAESPFVGDMRLQGNRAVVASMGPMLREQLAAQGLPAGAWQLPLFCCDELSSARVMPVFLSRADLVAAWEASGRSKESLPANLAVIELKVFVAQMQTDAFAWSSVAFVGSPRSVALVRQSKLASARAAGKGGPPPTHASTASAGAGGDVPAGDDDDEPPPLV</sequence>
<comment type="subcellular location">
    <subcellularLocation>
        <location evidence="1">Plastid</location>
        <location evidence="1">Chloroplast</location>
    </subcellularLocation>
</comment>
<keyword evidence="3" id="KW-0934">Plastid</keyword>
<accession>A0A7S0NWM0</accession>
<evidence type="ECO:0000256" key="2">
    <source>
        <dbReference type="ARBA" id="ARBA00022528"/>
    </source>
</evidence>
<evidence type="ECO:0000256" key="1">
    <source>
        <dbReference type="ARBA" id="ARBA00004229"/>
    </source>
</evidence>
<dbReference type="InterPro" id="IPR007378">
    <property type="entry name" value="Tic22-like"/>
</dbReference>
<evidence type="ECO:0000313" key="5">
    <source>
        <dbReference type="EMBL" id="CAD8538407.1"/>
    </source>
</evidence>
<feature type="compositionally biased region" description="Acidic residues" evidence="4">
    <location>
        <begin position="246"/>
        <end position="257"/>
    </location>
</feature>
<organism evidence="5">
    <name type="scientific">Calcidiscus leptoporus</name>
    <dbReference type="NCBI Taxonomy" id="127549"/>
    <lineage>
        <taxon>Eukaryota</taxon>
        <taxon>Haptista</taxon>
        <taxon>Haptophyta</taxon>
        <taxon>Prymnesiophyceae</taxon>
        <taxon>Coccolithales</taxon>
        <taxon>Calcidiscaceae</taxon>
        <taxon>Calcidiscus</taxon>
    </lineage>
</organism>
<dbReference type="PANTHER" id="PTHR33926:SF4">
    <property type="entry name" value="PROTEIN TIC 22, CHLOROPLASTIC"/>
    <property type="match status" value="1"/>
</dbReference>
<feature type="region of interest" description="Disordered" evidence="4">
    <location>
        <begin position="220"/>
        <end position="257"/>
    </location>
</feature>